<dbReference type="EC" id="4.2.1.47" evidence="4 7"/>
<evidence type="ECO:0000256" key="7">
    <source>
        <dbReference type="HAMAP-Rule" id="MF_00955"/>
    </source>
</evidence>
<dbReference type="Pfam" id="PF16363">
    <property type="entry name" value="GDP_Man_Dehyd"/>
    <property type="match status" value="1"/>
</dbReference>
<dbReference type="CDD" id="cd05260">
    <property type="entry name" value="GDP_MD_SDR_e"/>
    <property type="match status" value="1"/>
</dbReference>
<dbReference type="InterPro" id="IPR006368">
    <property type="entry name" value="GDP_Man_deHydtase"/>
</dbReference>
<evidence type="ECO:0000313" key="9">
    <source>
        <dbReference type="EMBL" id="AOS45902.1"/>
    </source>
</evidence>
<keyword evidence="10" id="KW-1185">Reference proteome</keyword>
<evidence type="ECO:0000256" key="5">
    <source>
        <dbReference type="ARBA" id="ARBA00023239"/>
    </source>
</evidence>
<comment type="catalytic activity">
    <reaction evidence="1 7">
        <text>GDP-alpha-D-mannose = GDP-4-dehydro-alpha-D-rhamnose + H2O</text>
        <dbReference type="Rhea" id="RHEA:23820"/>
        <dbReference type="ChEBI" id="CHEBI:15377"/>
        <dbReference type="ChEBI" id="CHEBI:57527"/>
        <dbReference type="ChEBI" id="CHEBI:57964"/>
        <dbReference type="EC" id="4.2.1.47"/>
    </reaction>
</comment>
<comment type="function">
    <text evidence="6 7">Catalyzes the conversion of GDP-D-mannose to GDP-4-dehydro-6-deoxy-D-mannose.</text>
</comment>
<dbReference type="GO" id="GO:0008446">
    <property type="term" value="F:GDP-mannose 4,6-dehydratase activity"/>
    <property type="evidence" value="ECO:0007669"/>
    <property type="project" value="UniProtKB-UniRule"/>
</dbReference>
<dbReference type="RefSeq" id="WP_069963000.1">
    <property type="nucleotide sequence ID" value="NZ_CP016094.1"/>
</dbReference>
<gene>
    <name evidence="9" type="primary">gmd_2</name>
    <name evidence="7" type="synonym">gmd</name>
    <name evidence="9" type="ORF">Verru16b_02993</name>
</gene>
<evidence type="ECO:0000256" key="6">
    <source>
        <dbReference type="ARBA" id="ARBA00059383"/>
    </source>
</evidence>
<dbReference type="Gene3D" id="3.90.25.10">
    <property type="entry name" value="UDP-galactose 4-epimerase, domain 1"/>
    <property type="match status" value="1"/>
</dbReference>
<dbReference type="KEGG" id="obg:Verru16b_02993"/>
<proteinExistence type="inferred from homology"/>
<dbReference type="EMBL" id="CP016094">
    <property type="protein sequence ID" value="AOS45902.1"/>
    <property type="molecule type" value="Genomic_DNA"/>
</dbReference>
<evidence type="ECO:0000256" key="2">
    <source>
        <dbReference type="ARBA" id="ARBA00001937"/>
    </source>
</evidence>
<comment type="cofactor">
    <cofactor evidence="2 7">
        <name>NADP(+)</name>
        <dbReference type="ChEBI" id="CHEBI:58349"/>
    </cofactor>
</comment>
<dbReference type="STRING" id="1838286.Verru16b_02993"/>
<organism evidence="9 10">
    <name type="scientific">Lacunisphaera limnophila</name>
    <dbReference type="NCBI Taxonomy" id="1838286"/>
    <lineage>
        <taxon>Bacteria</taxon>
        <taxon>Pseudomonadati</taxon>
        <taxon>Verrucomicrobiota</taxon>
        <taxon>Opitutia</taxon>
        <taxon>Opitutales</taxon>
        <taxon>Opitutaceae</taxon>
        <taxon>Lacunisphaera</taxon>
    </lineage>
</organism>
<evidence type="ECO:0000256" key="4">
    <source>
        <dbReference type="ARBA" id="ARBA00011989"/>
    </source>
</evidence>
<name>A0A1D8AYC3_9BACT</name>
<keyword evidence="5 7" id="KW-0456">Lyase</keyword>
<dbReference type="FunFam" id="3.40.50.720:FF:000924">
    <property type="entry name" value="GDP-mannose 4,6 dehydratase"/>
    <property type="match status" value="1"/>
</dbReference>
<dbReference type="PANTHER" id="PTHR43715:SF1">
    <property type="entry name" value="GDP-MANNOSE 4,6 DEHYDRATASE"/>
    <property type="match status" value="1"/>
</dbReference>
<comment type="caution">
    <text evidence="7">Lacks conserved residue(s) required for the propagation of feature annotation.</text>
</comment>
<sequence length="358" mass="38935">MGRTTHKLRSQPARRSALILGITGQDGSYLTELLMGRGYAVHGLVRRSSMFNRGRIEHLRNAGGKGKGDLTLHYSDLTDATSLRRIIQKVMPAEVYHLAGQSHVGLSFEIPEVTCQENAVATLALLEILRDVGYPVRVYHAASSELFGAPTIAPQNEATPFNPMNPYGCAKAFAAQMVRVYRQAYGLFAVNGIAYNHESPRRGENFVTRKITTGAARIVAGKQKEIFLGNLDARRDWGWAPEYVVAMADALQAKAARDYVLATGRDCSVREFASAAFAELGLKLKFEGKGAKEVARRTDTGASVLRVDPKFYRPLDSVRLVGDARVAKKVLGWKAKTAGADVARAMARADAAGLLVDG</sequence>
<evidence type="ECO:0000256" key="3">
    <source>
        <dbReference type="ARBA" id="ARBA00009263"/>
    </source>
</evidence>
<dbReference type="PATRIC" id="fig|1838286.3.peg.3003"/>
<dbReference type="AlphaFoldDB" id="A0A1D8AYC3"/>
<dbReference type="InterPro" id="IPR036291">
    <property type="entry name" value="NAD(P)-bd_dom_sf"/>
</dbReference>
<evidence type="ECO:0000256" key="1">
    <source>
        <dbReference type="ARBA" id="ARBA00000188"/>
    </source>
</evidence>
<protein>
    <recommendedName>
        <fullName evidence="4 7">GDP-mannose 4,6-dehydratase</fullName>
        <ecNumber evidence="4 7">4.2.1.47</ecNumber>
    </recommendedName>
    <alternativeName>
        <fullName evidence="7">GDP-D-mannose dehydratase</fullName>
    </alternativeName>
</protein>
<dbReference type="OrthoDB" id="185679at2"/>
<dbReference type="Gene3D" id="3.40.50.720">
    <property type="entry name" value="NAD(P)-binding Rossmann-like Domain"/>
    <property type="match status" value="1"/>
</dbReference>
<dbReference type="SUPFAM" id="SSF51735">
    <property type="entry name" value="NAD(P)-binding Rossmann-fold domains"/>
    <property type="match status" value="1"/>
</dbReference>
<dbReference type="PANTHER" id="PTHR43715">
    <property type="entry name" value="GDP-MANNOSE 4,6-DEHYDRATASE"/>
    <property type="match status" value="1"/>
</dbReference>
<dbReference type="HAMAP" id="MF_00955">
    <property type="entry name" value="GDP_Man_dehydratase"/>
    <property type="match status" value="1"/>
</dbReference>
<feature type="domain" description="NAD(P)-binding" evidence="8">
    <location>
        <begin position="18"/>
        <end position="346"/>
    </location>
</feature>
<comment type="similarity">
    <text evidence="3 7">Belongs to the NAD(P)-dependent epimerase/dehydratase family. GDP-mannose 4,6-dehydratase subfamily.</text>
</comment>
<dbReference type="InterPro" id="IPR016040">
    <property type="entry name" value="NAD(P)-bd_dom"/>
</dbReference>
<keyword evidence="7" id="KW-0521">NADP</keyword>
<evidence type="ECO:0000313" key="10">
    <source>
        <dbReference type="Proteomes" id="UP000095228"/>
    </source>
</evidence>
<dbReference type="GO" id="GO:0070401">
    <property type="term" value="F:NADP+ binding"/>
    <property type="evidence" value="ECO:0007669"/>
    <property type="project" value="UniProtKB-UniRule"/>
</dbReference>
<accession>A0A1D8AYC3</accession>
<dbReference type="Proteomes" id="UP000095228">
    <property type="component" value="Chromosome"/>
</dbReference>
<feature type="active site" description="Nucleophile" evidence="7">
    <location>
        <position position="195"/>
    </location>
</feature>
<reference evidence="9 10" key="1">
    <citation type="submission" date="2016-06" db="EMBL/GenBank/DDBJ databases">
        <title>Three novel species with peptidoglycan cell walls form the new genus Lacunisphaera gen. nov. in the family Opitutaceae of the verrucomicrobial subdivision 4.</title>
        <authorList>
            <person name="Rast P."/>
            <person name="Gloeckner I."/>
            <person name="Jogler M."/>
            <person name="Boedeker C."/>
            <person name="Jeske O."/>
            <person name="Wiegand S."/>
            <person name="Reinhardt R."/>
            <person name="Schumann P."/>
            <person name="Rohde M."/>
            <person name="Spring S."/>
            <person name="Gloeckner F.O."/>
            <person name="Jogler C."/>
        </authorList>
    </citation>
    <scope>NUCLEOTIDE SEQUENCE [LARGE SCALE GENOMIC DNA]</scope>
    <source>
        <strain evidence="9 10">IG16b</strain>
    </source>
</reference>
<evidence type="ECO:0000259" key="8">
    <source>
        <dbReference type="Pfam" id="PF16363"/>
    </source>
</evidence>
<dbReference type="GO" id="GO:0042351">
    <property type="term" value="P:'de novo' GDP-L-fucose biosynthetic process"/>
    <property type="evidence" value="ECO:0007669"/>
    <property type="project" value="TreeGrafter"/>
</dbReference>